<dbReference type="HOGENOM" id="CLU_017584_10_0_12"/>
<dbReference type="eggNOG" id="COG1725">
    <property type="taxonomic scope" value="Bacteria"/>
</dbReference>
<organism evidence="5 6">
    <name type="scientific">Sphaerochaeta pleomorpha (strain ATCC BAA-1885 / DSM 22778 / Grapes)</name>
    <dbReference type="NCBI Taxonomy" id="158190"/>
    <lineage>
        <taxon>Bacteria</taxon>
        <taxon>Pseudomonadati</taxon>
        <taxon>Spirochaetota</taxon>
        <taxon>Spirochaetia</taxon>
        <taxon>Spirochaetales</taxon>
        <taxon>Sphaerochaetaceae</taxon>
        <taxon>Sphaerochaeta</taxon>
    </lineage>
</organism>
<dbReference type="SMART" id="SM00345">
    <property type="entry name" value="HTH_GNTR"/>
    <property type="match status" value="1"/>
</dbReference>
<reference evidence="5 6" key="1">
    <citation type="submission" date="2011-11" db="EMBL/GenBank/DDBJ databases">
        <title>Complete sequence of Spirochaeta sp. grapes.</title>
        <authorList>
            <consortium name="US DOE Joint Genome Institute"/>
            <person name="Lucas S."/>
            <person name="Han J."/>
            <person name="Lapidus A."/>
            <person name="Cheng J.-F."/>
            <person name="Goodwin L."/>
            <person name="Pitluck S."/>
            <person name="Peters L."/>
            <person name="Ovchinnikova G."/>
            <person name="Munk A.C."/>
            <person name="Detter J.C."/>
            <person name="Han C."/>
            <person name="Tapia R."/>
            <person name="Land M."/>
            <person name="Hauser L."/>
            <person name="Kyrpides N."/>
            <person name="Ivanova N."/>
            <person name="Pagani I."/>
            <person name="Ritalahtilisa K."/>
            <person name="Loeffler F."/>
            <person name="Woyke T."/>
        </authorList>
    </citation>
    <scope>NUCLEOTIDE SEQUENCE [LARGE SCALE GENOMIC DNA]</scope>
    <source>
        <strain evidence="6">ATCC BAA-1885 / DSM 22778 / Grapes</strain>
    </source>
</reference>
<dbReference type="AlphaFoldDB" id="G8QRZ7"/>
<evidence type="ECO:0000256" key="3">
    <source>
        <dbReference type="ARBA" id="ARBA00023163"/>
    </source>
</evidence>
<gene>
    <name evidence="5" type="ordered locus">SpiGrapes_2219</name>
</gene>
<dbReference type="InterPro" id="IPR000524">
    <property type="entry name" value="Tscrpt_reg_HTH_GntR"/>
</dbReference>
<dbReference type="Gene3D" id="1.10.10.10">
    <property type="entry name" value="Winged helix-like DNA-binding domain superfamily/Winged helix DNA-binding domain"/>
    <property type="match status" value="1"/>
</dbReference>
<proteinExistence type="predicted"/>
<evidence type="ECO:0000259" key="4">
    <source>
        <dbReference type="PROSITE" id="PS50949"/>
    </source>
</evidence>
<name>G8QRZ7_SPHPG</name>
<dbReference type="EMBL" id="CP003155">
    <property type="protein sequence ID" value="AEV29995.1"/>
    <property type="molecule type" value="Genomic_DNA"/>
</dbReference>
<dbReference type="PROSITE" id="PS50949">
    <property type="entry name" value="HTH_GNTR"/>
    <property type="match status" value="1"/>
</dbReference>
<dbReference type="PANTHER" id="PTHR38445:SF9">
    <property type="entry name" value="HTH-TYPE TRANSCRIPTIONAL REPRESSOR YTRA"/>
    <property type="match status" value="1"/>
</dbReference>
<dbReference type="SUPFAM" id="SSF46785">
    <property type="entry name" value="Winged helix' DNA-binding domain"/>
    <property type="match status" value="1"/>
</dbReference>
<dbReference type="InterPro" id="IPR036390">
    <property type="entry name" value="WH_DNA-bd_sf"/>
</dbReference>
<feature type="domain" description="HTH gntR-type" evidence="4">
    <location>
        <begin position="19"/>
        <end position="87"/>
    </location>
</feature>
<keyword evidence="3" id="KW-0804">Transcription</keyword>
<dbReference type="RefSeq" id="WP_014270836.1">
    <property type="nucleotide sequence ID" value="NC_016633.1"/>
</dbReference>
<evidence type="ECO:0000256" key="2">
    <source>
        <dbReference type="ARBA" id="ARBA00023125"/>
    </source>
</evidence>
<dbReference type="GO" id="GO:0003677">
    <property type="term" value="F:DNA binding"/>
    <property type="evidence" value="ECO:0007669"/>
    <property type="project" value="UniProtKB-KW"/>
</dbReference>
<sequence>MKPAVVQKLEFSLDFKSGVPFYKQIIFQVEMAIADGRLQKGEQLPTVRSLAVDLSINPNTVARAYNEMEIRNIVITQQGSGTFISEREVSLDAIEREKILTQLTKAYITKTASYGFSLEEILKNIQEIGSDLQI</sequence>
<dbReference type="STRING" id="158190.SpiGrapes_2219"/>
<evidence type="ECO:0000313" key="5">
    <source>
        <dbReference type="EMBL" id="AEV29995.1"/>
    </source>
</evidence>
<dbReference type="CDD" id="cd07377">
    <property type="entry name" value="WHTH_GntR"/>
    <property type="match status" value="1"/>
</dbReference>
<keyword evidence="2" id="KW-0238">DNA-binding</keyword>
<dbReference type="Pfam" id="PF00392">
    <property type="entry name" value="GntR"/>
    <property type="match status" value="1"/>
</dbReference>
<dbReference type="Proteomes" id="UP000005632">
    <property type="component" value="Chromosome"/>
</dbReference>
<accession>G8QRZ7</accession>
<dbReference type="PANTHER" id="PTHR38445">
    <property type="entry name" value="HTH-TYPE TRANSCRIPTIONAL REPRESSOR YTRA"/>
    <property type="match status" value="1"/>
</dbReference>
<evidence type="ECO:0000256" key="1">
    <source>
        <dbReference type="ARBA" id="ARBA00023015"/>
    </source>
</evidence>
<keyword evidence="1" id="KW-0805">Transcription regulation</keyword>
<dbReference type="InterPro" id="IPR036388">
    <property type="entry name" value="WH-like_DNA-bd_sf"/>
</dbReference>
<keyword evidence="6" id="KW-1185">Reference proteome</keyword>
<dbReference type="KEGG" id="sgp:SpiGrapes_2219"/>
<protein>
    <submittedName>
        <fullName evidence="5">Putative transcriptional regulator</fullName>
    </submittedName>
</protein>
<dbReference type="GO" id="GO:0003700">
    <property type="term" value="F:DNA-binding transcription factor activity"/>
    <property type="evidence" value="ECO:0007669"/>
    <property type="project" value="InterPro"/>
</dbReference>
<evidence type="ECO:0000313" key="6">
    <source>
        <dbReference type="Proteomes" id="UP000005632"/>
    </source>
</evidence>